<dbReference type="Pfam" id="PF14504">
    <property type="entry name" value="CAP_assoc_N"/>
    <property type="match status" value="1"/>
</dbReference>
<keyword evidence="5" id="KW-1185">Reference proteome</keyword>
<keyword evidence="1" id="KW-0472">Membrane</keyword>
<dbReference type="EMBL" id="SJTH01000002">
    <property type="protein sequence ID" value="TCJ06110.1"/>
    <property type="molecule type" value="Genomic_DNA"/>
</dbReference>
<evidence type="ECO:0008006" key="6">
    <source>
        <dbReference type="Google" id="ProtNLM"/>
    </source>
</evidence>
<feature type="domain" description="SCP" evidence="2">
    <location>
        <begin position="266"/>
        <end position="375"/>
    </location>
</feature>
<dbReference type="InterPro" id="IPR035940">
    <property type="entry name" value="CAP_sf"/>
</dbReference>
<organism evidence="4 5">
    <name type="scientific">Cytobacillus praedii</name>
    <dbReference type="NCBI Taxonomy" id="1742358"/>
    <lineage>
        <taxon>Bacteria</taxon>
        <taxon>Bacillati</taxon>
        <taxon>Bacillota</taxon>
        <taxon>Bacilli</taxon>
        <taxon>Bacillales</taxon>
        <taxon>Bacillaceae</taxon>
        <taxon>Cytobacillus</taxon>
    </lineage>
</organism>
<dbReference type="OrthoDB" id="9783944at2"/>
<sequence length="382" mass="43993">MNSNNDILTDEKEYIIITYDRKEEILLRNLVRILVLISGLLAAVFLFNTNIGQKEEILVNDEGQKPKVDQTLDEAVSLQDPSNLEIPQESLIHMLGKSSEELLHILGEPERKDPTFYGYDWWIYKTNLHTYIQVGVENDKVVTVYATGSNVQIPPFKIGQSIADIYHLTTIEANIGLDYEDSSYMFELSEDDMNTRPLIMLGDAFIQLYIDKFTGTLSSIRLLNAETLIEQRPYEMVYRGELLEVNPLENVVEEEVEKGNERQIFDITNIFRVRHELEPLEWDEQTANVAFAHSKDMFETNDFSHTSKKYGELSDRLDAANVFYQTAGENIAANYMDAPAVVEGWLNSKGHRESLLNEQFTHLGVGVYKKHYTQNFIEKWSE</sequence>
<dbReference type="Pfam" id="PF00188">
    <property type="entry name" value="CAP"/>
    <property type="match status" value="1"/>
</dbReference>
<evidence type="ECO:0000259" key="3">
    <source>
        <dbReference type="Pfam" id="PF14504"/>
    </source>
</evidence>
<comment type="caution">
    <text evidence="4">The sequence shown here is derived from an EMBL/GenBank/DDBJ whole genome shotgun (WGS) entry which is preliminary data.</text>
</comment>
<dbReference type="InterPro" id="IPR029410">
    <property type="entry name" value="CAP_assoc"/>
</dbReference>
<evidence type="ECO:0000256" key="1">
    <source>
        <dbReference type="SAM" id="Phobius"/>
    </source>
</evidence>
<feature type="domain" description="CAP-associated" evidence="3">
    <location>
        <begin position="95"/>
        <end position="234"/>
    </location>
</feature>
<keyword evidence="1" id="KW-0812">Transmembrane</keyword>
<keyword evidence="1" id="KW-1133">Transmembrane helix</keyword>
<proteinExistence type="predicted"/>
<protein>
    <recommendedName>
        <fullName evidence="6">CAP domain-containing protein</fullName>
    </recommendedName>
</protein>
<dbReference type="AlphaFoldDB" id="A0A4R1B3Y7"/>
<dbReference type="PANTHER" id="PTHR31157:SF26">
    <property type="entry name" value="SCP-LIKE EXTRACELLULAR PROTEIN"/>
    <property type="match status" value="1"/>
</dbReference>
<dbReference type="PANTHER" id="PTHR31157">
    <property type="entry name" value="SCP DOMAIN-CONTAINING PROTEIN"/>
    <property type="match status" value="1"/>
</dbReference>
<dbReference type="InterPro" id="IPR014044">
    <property type="entry name" value="CAP_dom"/>
</dbReference>
<dbReference type="CDD" id="cd05379">
    <property type="entry name" value="CAP_bacterial"/>
    <property type="match status" value="1"/>
</dbReference>
<evidence type="ECO:0000313" key="5">
    <source>
        <dbReference type="Proteomes" id="UP000293846"/>
    </source>
</evidence>
<evidence type="ECO:0000313" key="4">
    <source>
        <dbReference type="EMBL" id="TCJ06110.1"/>
    </source>
</evidence>
<evidence type="ECO:0000259" key="2">
    <source>
        <dbReference type="Pfam" id="PF00188"/>
    </source>
</evidence>
<dbReference type="Gene3D" id="3.40.33.10">
    <property type="entry name" value="CAP"/>
    <property type="match status" value="1"/>
</dbReference>
<dbReference type="STRING" id="1742358.GCA_001439605_00718"/>
<accession>A0A4R1B3Y7</accession>
<gene>
    <name evidence="4" type="ORF">E0Y62_02425</name>
</gene>
<feature type="transmembrane region" description="Helical" evidence="1">
    <location>
        <begin position="30"/>
        <end position="47"/>
    </location>
</feature>
<dbReference type="SUPFAM" id="SSF55797">
    <property type="entry name" value="PR-1-like"/>
    <property type="match status" value="1"/>
</dbReference>
<reference evidence="4 5" key="1">
    <citation type="submission" date="2019-03" db="EMBL/GenBank/DDBJ databases">
        <authorList>
            <person name="Jensen L."/>
            <person name="Storgaard J."/>
            <person name="Sulaj E."/>
            <person name="Schramm A."/>
            <person name="Marshall I.P.G."/>
        </authorList>
    </citation>
    <scope>NUCLEOTIDE SEQUENCE [LARGE SCALE GENOMIC DNA]</scope>
    <source>
        <strain evidence="4 5">2017H2G3</strain>
    </source>
</reference>
<dbReference type="Proteomes" id="UP000293846">
    <property type="component" value="Unassembled WGS sequence"/>
</dbReference>
<name>A0A4R1B3Y7_9BACI</name>